<dbReference type="Proteomes" id="UP001174936">
    <property type="component" value="Unassembled WGS sequence"/>
</dbReference>
<name>A0AA40CJN3_9PEZI</name>
<accession>A0AA40CJN3</accession>
<protein>
    <submittedName>
        <fullName evidence="1">Uncharacterized protein</fullName>
    </submittedName>
</protein>
<reference evidence="1" key="1">
    <citation type="submission" date="2023-06" db="EMBL/GenBank/DDBJ databases">
        <title>Genome-scale phylogeny and comparative genomics of the fungal order Sordariales.</title>
        <authorList>
            <consortium name="Lawrence Berkeley National Laboratory"/>
            <person name="Hensen N."/>
            <person name="Bonometti L."/>
            <person name="Westerberg I."/>
            <person name="Brannstrom I.O."/>
            <person name="Guillou S."/>
            <person name="Cros-Aarteil S."/>
            <person name="Calhoun S."/>
            <person name="Haridas S."/>
            <person name="Kuo A."/>
            <person name="Mondo S."/>
            <person name="Pangilinan J."/>
            <person name="Riley R."/>
            <person name="Labutti K."/>
            <person name="Andreopoulos B."/>
            <person name="Lipzen A."/>
            <person name="Chen C."/>
            <person name="Yanf M."/>
            <person name="Daum C."/>
            <person name="Ng V."/>
            <person name="Clum A."/>
            <person name="Steindorff A."/>
            <person name="Ohm R."/>
            <person name="Martin F."/>
            <person name="Silar P."/>
            <person name="Natvig D."/>
            <person name="Lalanne C."/>
            <person name="Gautier V."/>
            <person name="Ament-Velasquez S.L."/>
            <person name="Kruys A."/>
            <person name="Hutchinson M.I."/>
            <person name="Powell A.J."/>
            <person name="Barry K."/>
            <person name="Miller A.N."/>
            <person name="Grigoriev I.V."/>
            <person name="Debuchy R."/>
            <person name="Gladieux P."/>
            <person name="Thoren M.H."/>
            <person name="Johannesson H."/>
        </authorList>
    </citation>
    <scope>NUCLEOTIDE SEQUENCE</scope>
    <source>
        <strain evidence="1">SMH2532-1</strain>
    </source>
</reference>
<evidence type="ECO:0000313" key="1">
    <source>
        <dbReference type="EMBL" id="KAK0640865.1"/>
    </source>
</evidence>
<gene>
    <name evidence="1" type="ORF">B0T16DRAFT_203143</name>
</gene>
<evidence type="ECO:0000313" key="2">
    <source>
        <dbReference type="Proteomes" id="UP001174936"/>
    </source>
</evidence>
<dbReference type="AlphaFoldDB" id="A0AA40CJN3"/>
<organism evidence="1 2">
    <name type="scientific">Cercophora newfieldiana</name>
    <dbReference type="NCBI Taxonomy" id="92897"/>
    <lineage>
        <taxon>Eukaryota</taxon>
        <taxon>Fungi</taxon>
        <taxon>Dikarya</taxon>
        <taxon>Ascomycota</taxon>
        <taxon>Pezizomycotina</taxon>
        <taxon>Sordariomycetes</taxon>
        <taxon>Sordariomycetidae</taxon>
        <taxon>Sordariales</taxon>
        <taxon>Lasiosphaeriaceae</taxon>
        <taxon>Cercophora</taxon>
    </lineage>
</organism>
<sequence>MLQAQRPGPAVTAVPAHVWGSLRDGRRNLTLRPPVPRPGVLTVPGAMVWMHLLITASRTRQPARPSPNP</sequence>
<keyword evidence="2" id="KW-1185">Reference proteome</keyword>
<comment type="caution">
    <text evidence="1">The sequence shown here is derived from an EMBL/GenBank/DDBJ whole genome shotgun (WGS) entry which is preliminary data.</text>
</comment>
<dbReference type="EMBL" id="JAULSV010000006">
    <property type="protein sequence ID" value="KAK0640865.1"/>
    <property type="molecule type" value="Genomic_DNA"/>
</dbReference>
<proteinExistence type="predicted"/>